<gene>
    <name evidence="2" type="ORF">SAMN05444337_0573</name>
</gene>
<feature type="domain" description="N-acetyltransferase" evidence="1">
    <location>
        <begin position="2"/>
        <end position="146"/>
    </location>
</feature>
<dbReference type="CDD" id="cd04301">
    <property type="entry name" value="NAT_SF"/>
    <property type="match status" value="1"/>
</dbReference>
<accession>A0A1M6D8C3</accession>
<keyword evidence="3" id="KW-1185">Reference proteome</keyword>
<sequence length="146" mass="16917">MIEIKNITPQETFPIRHEILRKGKPIDSCKFDNDDDSNTFHLGCFVKNRLIGVVSTYKLSNLSFNSEHQFQIRGMAILEEYQRKGIGEKLIQEVEKITISNKTEIIWFNARESALAFYLKLGYKTFGTKFEINGIGTHYLMYKSIA</sequence>
<dbReference type="Pfam" id="PF13673">
    <property type="entry name" value="Acetyltransf_10"/>
    <property type="match status" value="1"/>
</dbReference>
<dbReference type="Gene3D" id="3.40.630.30">
    <property type="match status" value="1"/>
</dbReference>
<organism evidence="2 3">
    <name type="scientific">Flavobacterium haoranii</name>
    <dbReference type="NCBI Taxonomy" id="683124"/>
    <lineage>
        <taxon>Bacteria</taxon>
        <taxon>Pseudomonadati</taxon>
        <taxon>Bacteroidota</taxon>
        <taxon>Flavobacteriia</taxon>
        <taxon>Flavobacteriales</taxon>
        <taxon>Flavobacteriaceae</taxon>
        <taxon>Flavobacterium</taxon>
    </lineage>
</organism>
<dbReference type="Proteomes" id="UP000184232">
    <property type="component" value="Unassembled WGS sequence"/>
</dbReference>
<dbReference type="AlphaFoldDB" id="A0A1M6D8C3"/>
<keyword evidence="2" id="KW-0808">Transferase</keyword>
<dbReference type="InterPro" id="IPR016181">
    <property type="entry name" value="Acyl_CoA_acyltransferase"/>
</dbReference>
<evidence type="ECO:0000259" key="1">
    <source>
        <dbReference type="PROSITE" id="PS51186"/>
    </source>
</evidence>
<dbReference type="GO" id="GO:0016747">
    <property type="term" value="F:acyltransferase activity, transferring groups other than amino-acyl groups"/>
    <property type="evidence" value="ECO:0007669"/>
    <property type="project" value="InterPro"/>
</dbReference>
<dbReference type="STRING" id="683124.SAMN05444337_0573"/>
<evidence type="ECO:0000313" key="3">
    <source>
        <dbReference type="Proteomes" id="UP000184232"/>
    </source>
</evidence>
<dbReference type="PROSITE" id="PS51186">
    <property type="entry name" value="GNAT"/>
    <property type="match status" value="1"/>
</dbReference>
<protein>
    <submittedName>
        <fullName evidence="2">Acetyltransferase (GNAT) domain-containing protein</fullName>
    </submittedName>
</protein>
<dbReference type="SUPFAM" id="SSF55729">
    <property type="entry name" value="Acyl-CoA N-acyltransferases (Nat)"/>
    <property type="match status" value="1"/>
</dbReference>
<evidence type="ECO:0000313" key="2">
    <source>
        <dbReference type="EMBL" id="SHI69486.1"/>
    </source>
</evidence>
<dbReference type="InterPro" id="IPR000182">
    <property type="entry name" value="GNAT_dom"/>
</dbReference>
<name>A0A1M6D8C3_9FLAO</name>
<dbReference type="RefSeq" id="WP_072781464.1">
    <property type="nucleotide sequence ID" value="NZ_CP045292.1"/>
</dbReference>
<reference evidence="2 3" key="1">
    <citation type="submission" date="2016-11" db="EMBL/GenBank/DDBJ databases">
        <authorList>
            <person name="Jaros S."/>
            <person name="Januszkiewicz K."/>
            <person name="Wedrychowicz H."/>
        </authorList>
    </citation>
    <scope>NUCLEOTIDE SEQUENCE [LARGE SCALE GENOMIC DNA]</scope>
    <source>
        <strain evidence="2 3">DSM 22807</strain>
    </source>
</reference>
<proteinExistence type="predicted"/>
<dbReference type="EMBL" id="FQZH01000001">
    <property type="protein sequence ID" value="SHI69486.1"/>
    <property type="molecule type" value="Genomic_DNA"/>
</dbReference>